<reference evidence="6 7" key="1">
    <citation type="submission" date="2016-10" db="EMBL/GenBank/DDBJ databases">
        <authorList>
            <person name="Varghese N."/>
            <person name="Submissions S."/>
        </authorList>
    </citation>
    <scope>NUCLEOTIDE SEQUENCE [LARGE SCALE GENOMIC DNA]</scope>
    <source>
        <strain evidence="6 7">DSM 9169</strain>
    </source>
</reference>
<dbReference type="CDD" id="cd07377">
    <property type="entry name" value="WHTH_GntR"/>
    <property type="match status" value="1"/>
</dbReference>
<proteinExistence type="predicted"/>
<dbReference type="SUPFAM" id="SSF46785">
    <property type="entry name" value="Winged helix' DNA-binding domain"/>
    <property type="match status" value="1"/>
</dbReference>
<evidence type="ECO:0000256" key="4">
    <source>
        <dbReference type="SAM" id="MobiDB-lite"/>
    </source>
</evidence>
<keyword evidence="1" id="KW-0805">Transcription regulation</keyword>
<dbReference type="SMART" id="SM00345">
    <property type="entry name" value="HTH_GNTR"/>
    <property type="match status" value="1"/>
</dbReference>
<dbReference type="InterPro" id="IPR036388">
    <property type="entry name" value="WH-like_DNA-bd_sf"/>
</dbReference>
<dbReference type="EMBL" id="LT629792">
    <property type="protein sequence ID" value="SDT87333.1"/>
    <property type="molecule type" value="Genomic_DNA"/>
</dbReference>
<sequence length="143" mass="16084">MQMSGDSRPIWIQLVEEFTQRIVSGQWKPGEKVPSVRELAAEFTVNPNTVQRALTRADEDGLTQSNRTAGRFVTDDQDVIKQHRDNLAHQITAEFIAQMKALGCDKNAITELINSQWNTYGPDTVALGNEQKHAKDPHDNARN</sequence>
<evidence type="ECO:0000313" key="7">
    <source>
        <dbReference type="Proteomes" id="UP000198976"/>
    </source>
</evidence>
<dbReference type="InterPro" id="IPR000524">
    <property type="entry name" value="Tscrpt_reg_HTH_GntR"/>
</dbReference>
<dbReference type="InterPro" id="IPR036390">
    <property type="entry name" value="WH_DNA-bd_sf"/>
</dbReference>
<dbReference type="PANTHER" id="PTHR38445:SF6">
    <property type="entry name" value="GNTR-FAMILY TRANSCRIPTIONAL REGULATOR"/>
    <property type="match status" value="1"/>
</dbReference>
<dbReference type="PANTHER" id="PTHR38445">
    <property type="entry name" value="HTH-TYPE TRANSCRIPTIONAL REPRESSOR YTRA"/>
    <property type="match status" value="1"/>
</dbReference>
<organism evidence="6 7">
    <name type="scientific">Schaalia radingae</name>
    <dbReference type="NCBI Taxonomy" id="131110"/>
    <lineage>
        <taxon>Bacteria</taxon>
        <taxon>Bacillati</taxon>
        <taxon>Actinomycetota</taxon>
        <taxon>Actinomycetes</taxon>
        <taxon>Actinomycetales</taxon>
        <taxon>Actinomycetaceae</taxon>
        <taxon>Schaalia</taxon>
    </lineage>
</organism>
<keyword evidence="2 6" id="KW-0238">DNA-binding</keyword>
<dbReference type="GO" id="GO:0003677">
    <property type="term" value="F:DNA binding"/>
    <property type="evidence" value="ECO:0007669"/>
    <property type="project" value="UniProtKB-KW"/>
</dbReference>
<dbReference type="Gene3D" id="1.10.10.10">
    <property type="entry name" value="Winged helix-like DNA-binding domain superfamily/Winged helix DNA-binding domain"/>
    <property type="match status" value="1"/>
</dbReference>
<keyword evidence="3" id="KW-0804">Transcription</keyword>
<dbReference type="Proteomes" id="UP000198976">
    <property type="component" value="Chromosome I"/>
</dbReference>
<evidence type="ECO:0000256" key="2">
    <source>
        <dbReference type="ARBA" id="ARBA00023125"/>
    </source>
</evidence>
<feature type="region of interest" description="Disordered" evidence="4">
    <location>
        <begin position="124"/>
        <end position="143"/>
    </location>
</feature>
<dbReference type="Pfam" id="PF00392">
    <property type="entry name" value="GntR"/>
    <property type="match status" value="1"/>
</dbReference>
<name>A0ABY0V5V5_9ACTO</name>
<feature type="compositionally biased region" description="Basic and acidic residues" evidence="4">
    <location>
        <begin position="130"/>
        <end position="143"/>
    </location>
</feature>
<evidence type="ECO:0000313" key="6">
    <source>
        <dbReference type="EMBL" id="SDT87333.1"/>
    </source>
</evidence>
<gene>
    <name evidence="6" type="ORF">SAMN04489714_0419</name>
</gene>
<feature type="domain" description="HTH gntR-type" evidence="5">
    <location>
        <begin position="8"/>
        <end position="76"/>
    </location>
</feature>
<evidence type="ECO:0000259" key="5">
    <source>
        <dbReference type="PROSITE" id="PS50949"/>
    </source>
</evidence>
<keyword evidence="7" id="KW-1185">Reference proteome</keyword>
<evidence type="ECO:0000256" key="1">
    <source>
        <dbReference type="ARBA" id="ARBA00023015"/>
    </source>
</evidence>
<evidence type="ECO:0000256" key="3">
    <source>
        <dbReference type="ARBA" id="ARBA00023163"/>
    </source>
</evidence>
<dbReference type="PROSITE" id="PS50949">
    <property type="entry name" value="HTH_GNTR"/>
    <property type="match status" value="1"/>
</dbReference>
<accession>A0ABY0V5V5</accession>
<protein>
    <submittedName>
        <fullName evidence="6">DNA-binding transcriptional regulator YhcF, GntR family</fullName>
    </submittedName>
</protein>